<dbReference type="Pfam" id="PF14802">
    <property type="entry name" value="TMEM192"/>
    <property type="match status" value="1"/>
</dbReference>
<comment type="subcellular location">
    <subcellularLocation>
        <location evidence="1">Membrane</location>
        <topology evidence="1">Multi-pass membrane protein</topology>
    </subcellularLocation>
</comment>
<dbReference type="InterPro" id="IPR029399">
    <property type="entry name" value="TMEM192"/>
</dbReference>
<feature type="transmembrane region" description="Helical" evidence="7">
    <location>
        <begin position="21"/>
        <end position="45"/>
    </location>
</feature>
<keyword evidence="5 7" id="KW-1133">Transmembrane helix</keyword>
<keyword evidence="4 7" id="KW-0812">Transmembrane</keyword>
<dbReference type="AlphaFoldDB" id="A0A8D9BVR5"/>
<evidence type="ECO:0000256" key="2">
    <source>
        <dbReference type="ARBA" id="ARBA00006314"/>
    </source>
</evidence>
<organism evidence="8">
    <name type="scientific">Cacopsylla melanoneura</name>
    <dbReference type="NCBI Taxonomy" id="428564"/>
    <lineage>
        <taxon>Eukaryota</taxon>
        <taxon>Metazoa</taxon>
        <taxon>Ecdysozoa</taxon>
        <taxon>Arthropoda</taxon>
        <taxon>Hexapoda</taxon>
        <taxon>Insecta</taxon>
        <taxon>Pterygota</taxon>
        <taxon>Neoptera</taxon>
        <taxon>Paraneoptera</taxon>
        <taxon>Hemiptera</taxon>
        <taxon>Sternorrhyncha</taxon>
        <taxon>Psylloidea</taxon>
        <taxon>Psyllidae</taxon>
        <taxon>Psyllinae</taxon>
        <taxon>Cacopsylla</taxon>
    </lineage>
</organism>
<reference evidence="8" key="1">
    <citation type="submission" date="2021-05" db="EMBL/GenBank/DDBJ databases">
        <authorList>
            <person name="Alioto T."/>
            <person name="Alioto T."/>
            <person name="Gomez Garrido J."/>
        </authorList>
    </citation>
    <scope>NUCLEOTIDE SEQUENCE</scope>
</reference>
<dbReference type="GO" id="GO:0005765">
    <property type="term" value="C:lysosomal membrane"/>
    <property type="evidence" value="ECO:0007669"/>
    <property type="project" value="TreeGrafter"/>
</dbReference>
<comment type="similarity">
    <text evidence="2">Belongs to the TMEM192 family.</text>
</comment>
<proteinExistence type="inferred from homology"/>
<evidence type="ECO:0000256" key="5">
    <source>
        <dbReference type="ARBA" id="ARBA00022989"/>
    </source>
</evidence>
<evidence type="ECO:0000256" key="3">
    <source>
        <dbReference type="ARBA" id="ARBA00014635"/>
    </source>
</evidence>
<keyword evidence="6 7" id="KW-0472">Membrane</keyword>
<sequence length="278" mass="32503">MSEELLSWVVHNPSTFKPLKVFPLIVFYSIYIMMYLGLSMFSFIIPDIEVKCDIYFVMIYCNVTTWILTALTQDYFRRKHYYLKLRGYVTFYKEVQPFVILMFFVASLGNILMIALLATFLIINRNKLLTCGTEDFLSSPANQLSALILIQCLVILYLMFKYARKVHKFNKMQPPSEMSEQEMPGMYIGCRPSEQEIDDLITKQADLIDYYREINKKLMEKLSIRRDPPSVPSVTAPCHQIFSVPLRLGEVIESSWSCLYQRLQDNSISKLYCLNITN</sequence>
<protein>
    <recommendedName>
        <fullName evidence="3">Transmembrane protein 192</fullName>
    </recommendedName>
</protein>
<evidence type="ECO:0000256" key="7">
    <source>
        <dbReference type="SAM" id="Phobius"/>
    </source>
</evidence>
<feature type="transmembrane region" description="Helical" evidence="7">
    <location>
        <begin position="57"/>
        <end position="76"/>
    </location>
</feature>
<evidence type="ECO:0000256" key="1">
    <source>
        <dbReference type="ARBA" id="ARBA00004141"/>
    </source>
</evidence>
<evidence type="ECO:0000313" key="8">
    <source>
        <dbReference type="EMBL" id="CAG6792503.1"/>
    </source>
</evidence>
<dbReference type="PANTHER" id="PTHR31592">
    <property type="entry name" value="TRANSMEMBRANE PROTEIN 192"/>
    <property type="match status" value="1"/>
</dbReference>
<accession>A0A8D9BVR5</accession>
<evidence type="ECO:0000256" key="6">
    <source>
        <dbReference type="ARBA" id="ARBA00023136"/>
    </source>
</evidence>
<evidence type="ECO:0000256" key="4">
    <source>
        <dbReference type="ARBA" id="ARBA00022692"/>
    </source>
</evidence>
<feature type="transmembrane region" description="Helical" evidence="7">
    <location>
        <begin position="97"/>
        <end position="123"/>
    </location>
</feature>
<feature type="transmembrane region" description="Helical" evidence="7">
    <location>
        <begin position="143"/>
        <end position="163"/>
    </location>
</feature>
<name>A0A8D9BVR5_9HEMI</name>
<dbReference type="GO" id="GO:0005770">
    <property type="term" value="C:late endosome"/>
    <property type="evidence" value="ECO:0007669"/>
    <property type="project" value="TreeGrafter"/>
</dbReference>
<dbReference type="PANTHER" id="PTHR31592:SF1">
    <property type="entry name" value="TRANSMEMBRANE PROTEIN 192"/>
    <property type="match status" value="1"/>
</dbReference>
<dbReference type="EMBL" id="HBUF01682026">
    <property type="protein sequence ID" value="CAG6792503.1"/>
    <property type="molecule type" value="Transcribed_RNA"/>
</dbReference>